<sequence length="170" mass="19284">MRLILTGRDLTGQTIEGQPFSYVGRCWGTDIKFTGDWTHVSHFADIFTRPDWSGAKTRYSYSRFNAFRQAILSPDAELLDHEMMLALFAEAPTLGTAGVEAAKVATALDDDRKRADYLISWNNLSPDYMTAMKDDAESAFRRTVGGREHLVRHLFKSSSPADQDRPMWEE</sequence>
<gene>
    <name evidence="1" type="ORF">S01H1_50901</name>
</gene>
<name>X0W2I2_9ZZZZ</name>
<organism evidence="1">
    <name type="scientific">marine sediment metagenome</name>
    <dbReference type="NCBI Taxonomy" id="412755"/>
    <lineage>
        <taxon>unclassified sequences</taxon>
        <taxon>metagenomes</taxon>
        <taxon>ecological metagenomes</taxon>
    </lineage>
</organism>
<evidence type="ECO:0000313" key="1">
    <source>
        <dbReference type="EMBL" id="GAG18848.1"/>
    </source>
</evidence>
<protein>
    <submittedName>
        <fullName evidence="1">Uncharacterized protein</fullName>
    </submittedName>
</protein>
<proteinExistence type="predicted"/>
<comment type="caution">
    <text evidence="1">The sequence shown here is derived from an EMBL/GenBank/DDBJ whole genome shotgun (WGS) entry which is preliminary data.</text>
</comment>
<accession>X0W2I2</accession>
<reference evidence="1" key="1">
    <citation type="journal article" date="2014" name="Front. Microbiol.">
        <title>High frequency of phylogenetically diverse reductive dehalogenase-homologous genes in deep subseafloor sedimentary metagenomes.</title>
        <authorList>
            <person name="Kawai M."/>
            <person name="Futagami T."/>
            <person name="Toyoda A."/>
            <person name="Takaki Y."/>
            <person name="Nishi S."/>
            <person name="Hori S."/>
            <person name="Arai W."/>
            <person name="Tsubouchi T."/>
            <person name="Morono Y."/>
            <person name="Uchiyama I."/>
            <person name="Ito T."/>
            <person name="Fujiyama A."/>
            <person name="Inagaki F."/>
            <person name="Takami H."/>
        </authorList>
    </citation>
    <scope>NUCLEOTIDE SEQUENCE</scope>
    <source>
        <strain evidence="1">Expedition CK06-06</strain>
    </source>
</reference>
<dbReference type="AlphaFoldDB" id="X0W2I2"/>
<feature type="non-terminal residue" evidence="1">
    <location>
        <position position="170"/>
    </location>
</feature>
<dbReference type="EMBL" id="BARS01032820">
    <property type="protein sequence ID" value="GAG18848.1"/>
    <property type="molecule type" value="Genomic_DNA"/>
</dbReference>